<dbReference type="EMBL" id="CP155571">
    <property type="protein sequence ID" value="XFO75401.1"/>
    <property type="molecule type" value="Genomic_DNA"/>
</dbReference>
<reference evidence="1" key="1">
    <citation type="submission" date="2024-05" db="EMBL/GenBank/DDBJ databases">
        <title>Isolation and characterization of Sporomusa carbonis sp. nov., a carboxydotrophic hydrogenogen in the genus of Sporomusa isolated from a charcoal burning pile.</title>
        <authorList>
            <person name="Boeer T."/>
            <person name="Rosenbaum F."/>
            <person name="Eysell L."/>
            <person name="Mueller V."/>
            <person name="Daniel R."/>
            <person name="Poehlein A."/>
        </authorList>
    </citation>
    <scope>NUCLEOTIDE SEQUENCE [LARGE SCALE GENOMIC DNA]</scope>
    <source>
        <strain evidence="1">DSM 3132</strain>
    </source>
</reference>
<evidence type="ECO:0000313" key="2">
    <source>
        <dbReference type="Proteomes" id="UP000216052"/>
    </source>
</evidence>
<organism evidence="1 2">
    <name type="scientific">Sporomusa acidovorans (strain ATCC 49682 / DSM 3132 / Mol)</name>
    <dbReference type="NCBI Taxonomy" id="1123286"/>
    <lineage>
        <taxon>Bacteria</taxon>
        <taxon>Bacillati</taxon>
        <taxon>Bacillota</taxon>
        <taxon>Negativicutes</taxon>
        <taxon>Selenomonadales</taxon>
        <taxon>Sporomusaceae</taxon>
        <taxon>Sporomusa</taxon>
    </lineage>
</organism>
<evidence type="ECO:0000313" key="1">
    <source>
        <dbReference type="EMBL" id="XFO75401.1"/>
    </source>
</evidence>
<dbReference type="Proteomes" id="UP000216052">
    <property type="component" value="Chromosome"/>
</dbReference>
<keyword evidence="2" id="KW-1185">Reference proteome</keyword>
<proteinExistence type="predicted"/>
<gene>
    <name evidence="1" type="ORF">SPACI_055210</name>
</gene>
<accession>A0ABZ3JC65</accession>
<sequence>MFKLAEEVQANLQGCSRDERQCPEKRKDRRILEFALSF</sequence>
<protein>
    <submittedName>
        <fullName evidence="1">Uncharacterized protein</fullName>
    </submittedName>
</protein>
<name>A0ABZ3JC65_SPOA4</name>